<reference evidence="13 16" key="2">
    <citation type="submission" date="2020-07" db="EMBL/GenBank/DDBJ databases">
        <title>The draft genome sequence of Maribacter polysiphoniae KCTC 22021.</title>
        <authorList>
            <person name="Mu L."/>
        </authorList>
    </citation>
    <scope>NUCLEOTIDE SEQUENCE [LARGE SCALE GENOMIC DNA]</scope>
    <source>
        <strain evidence="13 16">KCTC 22021</strain>
    </source>
</reference>
<protein>
    <submittedName>
        <fullName evidence="13">TonB-dependent receptor</fullName>
    </submittedName>
    <submittedName>
        <fullName evidence="14">TonB-linked SusC/RagA family outer membrane protein</fullName>
    </submittedName>
</protein>
<evidence type="ECO:0000256" key="6">
    <source>
        <dbReference type="ARBA" id="ARBA00023136"/>
    </source>
</evidence>
<dbReference type="EMBL" id="QGGQ01000006">
    <property type="protein sequence ID" value="PWK22762.1"/>
    <property type="molecule type" value="Genomic_DNA"/>
</dbReference>
<evidence type="ECO:0000259" key="12">
    <source>
        <dbReference type="Pfam" id="PF07715"/>
    </source>
</evidence>
<evidence type="ECO:0000256" key="3">
    <source>
        <dbReference type="ARBA" id="ARBA00022452"/>
    </source>
</evidence>
<dbReference type="Gene3D" id="2.60.40.1120">
    <property type="entry name" value="Carboxypeptidase-like, regulatory domain"/>
    <property type="match status" value="1"/>
</dbReference>
<dbReference type="InterPro" id="IPR000531">
    <property type="entry name" value="Beta-barrel_TonB"/>
</dbReference>
<dbReference type="Pfam" id="PF13715">
    <property type="entry name" value="CarbopepD_reg_2"/>
    <property type="match status" value="1"/>
</dbReference>
<keyword evidence="2 8" id="KW-0813">Transport</keyword>
<name>A0A316DZL9_9FLAO</name>
<dbReference type="OrthoDB" id="9768177at2"/>
<reference evidence="14 15" key="1">
    <citation type="submission" date="2018-05" db="EMBL/GenBank/DDBJ databases">
        <title>Genomic Encyclopedia of Archaeal and Bacterial Type Strains, Phase II (KMG-II): from individual species to whole genera.</title>
        <authorList>
            <person name="Goeker M."/>
        </authorList>
    </citation>
    <scope>NUCLEOTIDE SEQUENCE [LARGE SCALE GENOMIC DNA]</scope>
    <source>
        <strain evidence="14 15">DSM 23514</strain>
    </source>
</reference>
<dbReference type="InterPro" id="IPR023997">
    <property type="entry name" value="TonB-dep_OMP_SusC/RagA_CS"/>
</dbReference>
<evidence type="ECO:0000313" key="13">
    <source>
        <dbReference type="EMBL" id="MBD1261428.1"/>
    </source>
</evidence>
<dbReference type="Pfam" id="PF07715">
    <property type="entry name" value="Plug"/>
    <property type="match status" value="1"/>
</dbReference>
<dbReference type="InterPro" id="IPR037066">
    <property type="entry name" value="Plug_dom_sf"/>
</dbReference>
<feature type="domain" description="TonB-dependent receptor plug" evidence="12">
    <location>
        <begin position="114"/>
        <end position="235"/>
    </location>
</feature>
<evidence type="ECO:0000256" key="1">
    <source>
        <dbReference type="ARBA" id="ARBA00004571"/>
    </source>
</evidence>
<evidence type="ECO:0000259" key="11">
    <source>
        <dbReference type="Pfam" id="PF00593"/>
    </source>
</evidence>
<sequence>MKKEYLITSLFALFFSLAGFAQEKTITGMVTSEGVPLPGVNVLVKGTNNGVSSTFDGDYSITVDKSDAILVFSYLGFETQEIPVKGRTTIDVAMQESAESLDEVVVVGFGTQKRKDLTGAVETITSDDITKTPNTSLDQALGGQVAGVYIANRGGDAAAPINVRIRGVGTTGNNQPLFVVDGIPLVQTSNQTVNTGSNTESNPLATLNPNDIESINVLKDASAAAIYGARAANGVVIITTKRGKSGKAKITYDIYTTTATNRKRFDVLNTEQYIAYQAGLGEGHDFSQFSGSDTYDWQDAIYRTGNTINHNLGVSGGTDNANYSISAGYIEQSGIQLSQNFERYSFSANSDIKVGEHFKFGESFTFGSTDRLVQSEPGAAASFLSATNVPFFPIYNEDGSYTSANYDTVGDASWNTGDRQIVGLNDLENNETRVKTNRILGSIYGQVEFVKGLKYKFTAGLDYQVGEGQWYQAKYDFGDGEGNTTGTDLLVKERPIEKTVNVSNILTYDTSFGKNTLSLLLGHEETRFQFTKLRGQATDLLNSTVKLVNTGANSAANEEADEWAIRGYLGRINYNYDGKYLATFNLRRDETSRFSSDNRADYFPSFALGWRLSQEKFLENVDNLNNLKLRASWGQAGNQFTGANNAYISQLGLTSAYVLGGDQTVIIAPASVVLANPDLKWEKSNQTNIGADVTMFDNKLNFSVDYFMKDTKDILVGVPFPAVTGFALPTDVNLGEIKNSGLEFSVNYNNSLSDDFSYGISANFSTLKNEVADLGGFELLSGVFGSQISRTIEGESMAHFYGYKTDGLYQTDAEAAAALPDEDSFDGASAGDIRFVDVNGDGEITPDDKTNIGSPIPSYYYGLNLSANYKNFDFSIFFQGVGGNKIYNEARRELEGMEGYSNQSTAILKRWTGEGTSNSIPRLDAEGSNNNTRFSDRWVESGAYTRLKNIQIGYNFDAETLKNIFNGFVSNIRLYAGAQNLAVFTKYSGLDPEVTRAFSFQKGENNLSTGVDDGYASPQPVSIQFGARISF</sequence>
<evidence type="ECO:0000313" key="16">
    <source>
        <dbReference type="Proteomes" id="UP000651837"/>
    </source>
</evidence>
<dbReference type="AlphaFoldDB" id="A0A316DZL9"/>
<evidence type="ECO:0000256" key="10">
    <source>
        <dbReference type="SAM" id="SignalP"/>
    </source>
</evidence>
<accession>A0A316DZL9</accession>
<evidence type="ECO:0000256" key="9">
    <source>
        <dbReference type="RuleBase" id="RU003357"/>
    </source>
</evidence>
<dbReference type="PROSITE" id="PS52016">
    <property type="entry name" value="TONB_DEPENDENT_REC_3"/>
    <property type="match status" value="1"/>
</dbReference>
<feature type="domain" description="TonB-dependent receptor-like beta-barrel" evidence="11">
    <location>
        <begin position="398"/>
        <end position="981"/>
    </location>
</feature>
<evidence type="ECO:0000256" key="5">
    <source>
        <dbReference type="ARBA" id="ARBA00023077"/>
    </source>
</evidence>
<comment type="subcellular location">
    <subcellularLocation>
        <location evidence="1 8">Cell outer membrane</location>
        <topology evidence="1 8">Multi-pass membrane protein</topology>
    </subcellularLocation>
</comment>
<dbReference type="InterPro" id="IPR008969">
    <property type="entry name" value="CarboxyPept-like_regulatory"/>
</dbReference>
<keyword evidence="3 8" id="KW-1134">Transmembrane beta strand</keyword>
<dbReference type="GO" id="GO:0009279">
    <property type="term" value="C:cell outer membrane"/>
    <property type="evidence" value="ECO:0007669"/>
    <property type="project" value="UniProtKB-SubCell"/>
</dbReference>
<dbReference type="Gene3D" id="2.170.130.10">
    <property type="entry name" value="TonB-dependent receptor, plug domain"/>
    <property type="match status" value="1"/>
</dbReference>
<keyword evidence="4 8" id="KW-0812">Transmembrane</keyword>
<dbReference type="SUPFAM" id="SSF49464">
    <property type="entry name" value="Carboxypeptidase regulatory domain-like"/>
    <property type="match status" value="1"/>
</dbReference>
<proteinExistence type="inferred from homology"/>
<feature type="chain" id="PRO_5016249205" evidence="10">
    <location>
        <begin position="22"/>
        <end position="1031"/>
    </location>
</feature>
<dbReference type="Proteomes" id="UP000651837">
    <property type="component" value="Unassembled WGS sequence"/>
</dbReference>
<dbReference type="SUPFAM" id="SSF56935">
    <property type="entry name" value="Porins"/>
    <property type="match status" value="1"/>
</dbReference>
<keyword evidence="5 9" id="KW-0798">TonB box</keyword>
<keyword evidence="13" id="KW-0675">Receptor</keyword>
<dbReference type="Pfam" id="PF00593">
    <property type="entry name" value="TonB_dep_Rec_b-barrel"/>
    <property type="match status" value="1"/>
</dbReference>
<dbReference type="NCBIfam" id="TIGR04057">
    <property type="entry name" value="SusC_RagA_signa"/>
    <property type="match status" value="1"/>
</dbReference>
<evidence type="ECO:0000313" key="14">
    <source>
        <dbReference type="EMBL" id="PWK22762.1"/>
    </source>
</evidence>
<evidence type="ECO:0000256" key="7">
    <source>
        <dbReference type="ARBA" id="ARBA00023237"/>
    </source>
</evidence>
<keyword evidence="16" id="KW-1185">Reference proteome</keyword>
<dbReference type="RefSeq" id="WP_109651455.1">
    <property type="nucleotide sequence ID" value="NZ_JACWLN010000005.1"/>
</dbReference>
<feature type="signal peptide" evidence="10">
    <location>
        <begin position="1"/>
        <end position="21"/>
    </location>
</feature>
<evidence type="ECO:0000256" key="8">
    <source>
        <dbReference type="PROSITE-ProRule" id="PRU01360"/>
    </source>
</evidence>
<dbReference type="InterPro" id="IPR023996">
    <property type="entry name" value="TonB-dep_OMP_SusC/RagA"/>
</dbReference>
<dbReference type="InterPro" id="IPR036942">
    <property type="entry name" value="Beta-barrel_TonB_sf"/>
</dbReference>
<gene>
    <name evidence="13" type="ORF">HZY62_12560</name>
    <name evidence="14" type="ORF">LX92_02699</name>
</gene>
<keyword evidence="6 8" id="KW-0472">Membrane</keyword>
<evidence type="ECO:0000313" key="15">
    <source>
        <dbReference type="Proteomes" id="UP000245667"/>
    </source>
</evidence>
<dbReference type="InterPro" id="IPR012910">
    <property type="entry name" value="Plug_dom"/>
</dbReference>
<evidence type="ECO:0000256" key="2">
    <source>
        <dbReference type="ARBA" id="ARBA00022448"/>
    </source>
</evidence>
<keyword evidence="7 8" id="KW-0998">Cell outer membrane</keyword>
<comment type="caution">
    <text evidence="14">The sequence shown here is derived from an EMBL/GenBank/DDBJ whole genome shotgun (WGS) entry which is preliminary data.</text>
</comment>
<dbReference type="EMBL" id="JACWLN010000005">
    <property type="protein sequence ID" value="MBD1261428.1"/>
    <property type="molecule type" value="Genomic_DNA"/>
</dbReference>
<comment type="similarity">
    <text evidence="8 9">Belongs to the TonB-dependent receptor family.</text>
</comment>
<organism evidence="14 15">
    <name type="scientific">Maribacter polysiphoniae</name>
    <dbReference type="NCBI Taxonomy" id="429344"/>
    <lineage>
        <taxon>Bacteria</taxon>
        <taxon>Pseudomonadati</taxon>
        <taxon>Bacteroidota</taxon>
        <taxon>Flavobacteriia</taxon>
        <taxon>Flavobacteriales</taxon>
        <taxon>Flavobacteriaceae</taxon>
        <taxon>Maribacter</taxon>
    </lineage>
</organism>
<dbReference type="InterPro" id="IPR039426">
    <property type="entry name" value="TonB-dep_rcpt-like"/>
</dbReference>
<dbReference type="Gene3D" id="2.40.170.20">
    <property type="entry name" value="TonB-dependent receptor, beta-barrel domain"/>
    <property type="match status" value="1"/>
</dbReference>
<keyword evidence="10" id="KW-0732">Signal</keyword>
<dbReference type="Proteomes" id="UP000245667">
    <property type="component" value="Unassembled WGS sequence"/>
</dbReference>
<dbReference type="NCBIfam" id="TIGR04056">
    <property type="entry name" value="OMP_RagA_SusC"/>
    <property type="match status" value="1"/>
</dbReference>
<evidence type="ECO:0000256" key="4">
    <source>
        <dbReference type="ARBA" id="ARBA00022692"/>
    </source>
</evidence>